<dbReference type="PROSITE" id="PS00107">
    <property type="entry name" value="PROTEIN_KINASE_ATP"/>
    <property type="match status" value="1"/>
</dbReference>
<dbReference type="InterPro" id="IPR011009">
    <property type="entry name" value="Kinase-like_dom_sf"/>
</dbReference>
<dbReference type="PROSITE" id="PS50011">
    <property type="entry name" value="PROTEIN_KINASE_DOM"/>
    <property type="match status" value="1"/>
</dbReference>
<evidence type="ECO:0000256" key="7">
    <source>
        <dbReference type="ARBA" id="ARBA00047292"/>
    </source>
</evidence>
<dbReference type="AlphaFoldDB" id="A0A0L0G7E1"/>
<comment type="catalytic activity">
    <reaction evidence="7">
        <text>L-threonyl-[protein] + ATP = O-phospho-L-threonyl-[protein] + ADP + H(+)</text>
        <dbReference type="Rhea" id="RHEA:46608"/>
        <dbReference type="Rhea" id="RHEA-COMP:11060"/>
        <dbReference type="Rhea" id="RHEA-COMP:11605"/>
        <dbReference type="ChEBI" id="CHEBI:15378"/>
        <dbReference type="ChEBI" id="CHEBI:30013"/>
        <dbReference type="ChEBI" id="CHEBI:30616"/>
        <dbReference type="ChEBI" id="CHEBI:61977"/>
        <dbReference type="ChEBI" id="CHEBI:456216"/>
        <dbReference type="EC" id="2.7.11.11"/>
    </reaction>
</comment>
<feature type="binding site" evidence="9">
    <location>
        <position position="195"/>
    </location>
    <ligand>
        <name>ATP</name>
        <dbReference type="ChEBI" id="CHEBI:30616"/>
    </ligand>
</feature>
<keyword evidence="2 10" id="KW-0723">Serine/threonine-protein kinase</keyword>
<comment type="catalytic activity">
    <reaction evidence="8">
        <text>L-seryl-[protein] + ATP = O-phospho-L-seryl-[protein] + ADP + H(+)</text>
        <dbReference type="Rhea" id="RHEA:17989"/>
        <dbReference type="Rhea" id="RHEA-COMP:9863"/>
        <dbReference type="Rhea" id="RHEA-COMP:11604"/>
        <dbReference type="ChEBI" id="CHEBI:15378"/>
        <dbReference type="ChEBI" id="CHEBI:29999"/>
        <dbReference type="ChEBI" id="CHEBI:30616"/>
        <dbReference type="ChEBI" id="CHEBI:83421"/>
        <dbReference type="ChEBI" id="CHEBI:456216"/>
        <dbReference type="EC" id="2.7.11.11"/>
    </reaction>
</comment>
<dbReference type="Gene3D" id="3.30.200.20">
    <property type="entry name" value="Phosphorylase Kinase, domain 1"/>
    <property type="match status" value="1"/>
</dbReference>
<feature type="domain" description="AGC-kinase C-terminal" evidence="12">
    <location>
        <begin position="417"/>
        <end position="472"/>
    </location>
</feature>
<dbReference type="Proteomes" id="UP000054560">
    <property type="component" value="Unassembled WGS sequence"/>
</dbReference>
<dbReference type="PANTHER" id="PTHR24353:SF153">
    <property type="entry name" value="CAMP-DEPENDENT PROTEIN KINASE CATALYTIC SUBUNIT 1"/>
    <property type="match status" value="1"/>
</dbReference>
<dbReference type="GO" id="GO:0009653">
    <property type="term" value="P:anatomical structure morphogenesis"/>
    <property type="evidence" value="ECO:0007669"/>
    <property type="project" value="UniProtKB-ARBA"/>
</dbReference>
<dbReference type="EC" id="2.7.11.11" evidence="1"/>
<keyword evidence="4 9" id="KW-0547">Nucleotide-binding</keyword>
<dbReference type="GO" id="GO:0004691">
    <property type="term" value="F:cAMP-dependent protein kinase activity"/>
    <property type="evidence" value="ECO:0007669"/>
    <property type="project" value="UniProtKB-EC"/>
</dbReference>
<gene>
    <name evidence="13" type="ORF">SARC_02950</name>
</gene>
<feature type="domain" description="Protein kinase" evidence="11">
    <location>
        <begin position="162"/>
        <end position="416"/>
    </location>
</feature>
<evidence type="ECO:0000256" key="5">
    <source>
        <dbReference type="ARBA" id="ARBA00022777"/>
    </source>
</evidence>
<evidence type="ECO:0000259" key="11">
    <source>
        <dbReference type="PROSITE" id="PS50011"/>
    </source>
</evidence>
<evidence type="ECO:0000259" key="12">
    <source>
        <dbReference type="PROSITE" id="PS51285"/>
    </source>
</evidence>
<reference evidence="13 14" key="1">
    <citation type="submission" date="2011-02" db="EMBL/GenBank/DDBJ databases">
        <title>The Genome Sequence of Sphaeroforma arctica JP610.</title>
        <authorList>
            <consortium name="The Broad Institute Genome Sequencing Platform"/>
            <person name="Russ C."/>
            <person name="Cuomo C."/>
            <person name="Young S.K."/>
            <person name="Zeng Q."/>
            <person name="Gargeya S."/>
            <person name="Alvarado L."/>
            <person name="Berlin A."/>
            <person name="Chapman S.B."/>
            <person name="Chen Z."/>
            <person name="Freedman E."/>
            <person name="Gellesch M."/>
            <person name="Goldberg J."/>
            <person name="Griggs A."/>
            <person name="Gujja S."/>
            <person name="Heilman E."/>
            <person name="Heiman D."/>
            <person name="Howarth C."/>
            <person name="Mehta T."/>
            <person name="Neiman D."/>
            <person name="Pearson M."/>
            <person name="Roberts A."/>
            <person name="Saif S."/>
            <person name="Shea T."/>
            <person name="Shenoy N."/>
            <person name="Sisk P."/>
            <person name="Stolte C."/>
            <person name="Sykes S."/>
            <person name="White J."/>
            <person name="Yandava C."/>
            <person name="Burger G."/>
            <person name="Gray M.W."/>
            <person name="Holland P.W.H."/>
            <person name="King N."/>
            <person name="Lang F.B.F."/>
            <person name="Roger A.J."/>
            <person name="Ruiz-Trillo I."/>
            <person name="Haas B."/>
            <person name="Nusbaum C."/>
            <person name="Birren B."/>
        </authorList>
    </citation>
    <scope>NUCLEOTIDE SEQUENCE [LARGE SCALE GENOMIC DNA]</scope>
    <source>
        <strain evidence="13 14">JP610</strain>
    </source>
</reference>
<dbReference type="CDD" id="cd05580">
    <property type="entry name" value="STKc_PKA_like"/>
    <property type="match status" value="1"/>
</dbReference>
<dbReference type="Gene3D" id="1.10.510.10">
    <property type="entry name" value="Transferase(Phosphotransferase) domain 1"/>
    <property type="match status" value="1"/>
</dbReference>
<evidence type="ECO:0000256" key="8">
    <source>
        <dbReference type="ARBA" id="ARBA00047454"/>
    </source>
</evidence>
<dbReference type="GO" id="GO:0005829">
    <property type="term" value="C:cytosol"/>
    <property type="evidence" value="ECO:0007669"/>
    <property type="project" value="TreeGrafter"/>
</dbReference>
<dbReference type="eggNOG" id="KOG0616">
    <property type="taxonomic scope" value="Eukaryota"/>
</dbReference>
<dbReference type="InterPro" id="IPR008271">
    <property type="entry name" value="Ser/Thr_kinase_AS"/>
</dbReference>
<keyword evidence="5 13" id="KW-0418">Kinase</keyword>
<proteinExistence type="inferred from homology"/>
<dbReference type="InterPro" id="IPR000961">
    <property type="entry name" value="AGC-kinase_C"/>
</dbReference>
<dbReference type="GeneID" id="25903454"/>
<dbReference type="Pfam" id="PF00069">
    <property type="entry name" value="Pkinase"/>
    <property type="match status" value="1"/>
</dbReference>
<dbReference type="InterPro" id="IPR017441">
    <property type="entry name" value="Protein_kinase_ATP_BS"/>
</dbReference>
<comment type="similarity">
    <text evidence="10">Belongs to the protein kinase superfamily.</text>
</comment>
<dbReference type="STRING" id="667725.A0A0L0G7E1"/>
<organism evidence="13 14">
    <name type="scientific">Sphaeroforma arctica JP610</name>
    <dbReference type="NCBI Taxonomy" id="667725"/>
    <lineage>
        <taxon>Eukaryota</taxon>
        <taxon>Ichthyosporea</taxon>
        <taxon>Ichthyophonida</taxon>
        <taxon>Sphaeroforma</taxon>
    </lineage>
</organism>
<dbReference type="InterPro" id="IPR000719">
    <property type="entry name" value="Prot_kinase_dom"/>
</dbReference>
<dbReference type="GO" id="GO:0005524">
    <property type="term" value="F:ATP binding"/>
    <property type="evidence" value="ECO:0007669"/>
    <property type="project" value="UniProtKB-UniRule"/>
</dbReference>
<evidence type="ECO:0000313" key="14">
    <source>
        <dbReference type="Proteomes" id="UP000054560"/>
    </source>
</evidence>
<dbReference type="PROSITE" id="PS51285">
    <property type="entry name" value="AGC_KINASE_CTER"/>
    <property type="match status" value="1"/>
</dbReference>
<dbReference type="PANTHER" id="PTHR24353">
    <property type="entry name" value="CYCLIC NUCLEOTIDE-DEPENDENT PROTEIN KINASE"/>
    <property type="match status" value="1"/>
</dbReference>
<protein>
    <recommendedName>
        <fullName evidence="1">cAMP-dependent protein kinase</fullName>
        <ecNumber evidence="1">2.7.11.11</ecNumber>
    </recommendedName>
</protein>
<dbReference type="GO" id="GO:0005634">
    <property type="term" value="C:nucleus"/>
    <property type="evidence" value="ECO:0007669"/>
    <property type="project" value="TreeGrafter"/>
</dbReference>
<keyword evidence="14" id="KW-1185">Reference proteome</keyword>
<dbReference type="RefSeq" id="XP_014158741.1">
    <property type="nucleotide sequence ID" value="XM_014303266.1"/>
</dbReference>
<dbReference type="FunFam" id="1.10.510.10:FF:000005">
    <property type="entry name" value="cAMP-dependent protein kinase catalytic subunit alpha"/>
    <property type="match status" value="1"/>
</dbReference>
<dbReference type="GO" id="GO:0005952">
    <property type="term" value="C:cAMP-dependent protein kinase complex"/>
    <property type="evidence" value="ECO:0007669"/>
    <property type="project" value="TreeGrafter"/>
</dbReference>
<dbReference type="PROSITE" id="PS00108">
    <property type="entry name" value="PROTEIN_KINASE_ST"/>
    <property type="match status" value="1"/>
</dbReference>
<evidence type="ECO:0000256" key="3">
    <source>
        <dbReference type="ARBA" id="ARBA00022679"/>
    </source>
</evidence>
<dbReference type="FunFam" id="3.30.200.20:FF:000042">
    <property type="entry name" value="Aurora kinase A"/>
    <property type="match status" value="1"/>
</dbReference>
<sequence length="472" mass="54306">MVLCRPYIAADDHKNNRSTVFKNEVLYEQGLFRITSIDGANIFSRLKGALSRDKYRVQARTGAKVYIVAQSDQWDEINRDWHLLLEKLIPTLEKDESQIQHLPKLLDDVMKARVCNTTSGGGIYRKASTTVQVKDQRIQFEEKLSSLKSGQAHRDENQLEKFEIYRTLGTGSFGRVILVKTKDSGKFCAIKVIKKEIVIRLKQVEHTANEKNILSCVECPFVVNLVDYFQDSKNLYFALEFINGGEMFTHIHRNRYFSYEVAKHFAAEVVLGFEYLHNLDIVYRDLKPENLLIDNKGHVRITDFGFAKRVADRTWTLCGTPEYLAPEIILSKGYSHSVDWWALGVLIYEMRCGHAPFYDASQMEMYKKIVEGRLAFPSHFKADEKEIIQAFLTGDLTRRLGNMKNGVNDIKHMKYFKGMDFAALYALHVTSPYIPKVGGDGDASNFDKYDEEPITWYGGDVKDPYADIFKDF</sequence>
<evidence type="ECO:0000256" key="4">
    <source>
        <dbReference type="ARBA" id="ARBA00022741"/>
    </source>
</evidence>
<evidence type="ECO:0000256" key="9">
    <source>
        <dbReference type="PROSITE-ProRule" id="PRU10141"/>
    </source>
</evidence>
<keyword evidence="6 9" id="KW-0067">ATP-binding</keyword>
<dbReference type="OrthoDB" id="63267at2759"/>
<evidence type="ECO:0000313" key="13">
    <source>
        <dbReference type="EMBL" id="KNC84839.1"/>
    </source>
</evidence>
<evidence type="ECO:0000256" key="2">
    <source>
        <dbReference type="ARBA" id="ARBA00022527"/>
    </source>
</evidence>
<evidence type="ECO:0000256" key="6">
    <source>
        <dbReference type="ARBA" id="ARBA00022840"/>
    </source>
</evidence>
<dbReference type="SMART" id="SM00133">
    <property type="entry name" value="S_TK_X"/>
    <property type="match status" value="1"/>
</dbReference>
<keyword evidence="3" id="KW-0808">Transferase</keyword>
<dbReference type="SMART" id="SM00220">
    <property type="entry name" value="S_TKc"/>
    <property type="match status" value="1"/>
</dbReference>
<evidence type="ECO:0000256" key="10">
    <source>
        <dbReference type="RuleBase" id="RU000304"/>
    </source>
</evidence>
<evidence type="ECO:0000256" key="1">
    <source>
        <dbReference type="ARBA" id="ARBA00012444"/>
    </source>
</evidence>
<name>A0A0L0G7E1_9EUKA</name>
<dbReference type="EMBL" id="KQ241737">
    <property type="protein sequence ID" value="KNC84839.1"/>
    <property type="molecule type" value="Genomic_DNA"/>
</dbReference>
<dbReference type="SUPFAM" id="SSF56112">
    <property type="entry name" value="Protein kinase-like (PK-like)"/>
    <property type="match status" value="1"/>
</dbReference>
<accession>A0A0L0G7E1</accession>